<evidence type="ECO:0000313" key="5">
    <source>
        <dbReference type="EMBL" id="KAK2565275.1"/>
    </source>
</evidence>
<dbReference type="InterPro" id="IPR005793">
    <property type="entry name" value="Formyl_trans_C"/>
</dbReference>
<dbReference type="GO" id="GO:0005739">
    <property type="term" value="C:mitochondrion"/>
    <property type="evidence" value="ECO:0007669"/>
    <property type="project" value="TreeGrafter"/>
</dbReference>
<comment type="caution">
    <text evidence="5">The sequence shown here is derived from an EMBL/GenBank/DDBJ whole genome shotgun (WGS) entry which is preliminary data.</text>
</comment>
<dbReference type="Pfam" id="PF02911">
    <property type="entry name" value="Formyl_trans_C"/>
    <property type="match status" value="1"/>
</dbReference>
<evidence type="ECO:0000313" key="6">
    <source>
        <dbReference type="Proteomes" id="UP001249851"/>
    </source>
</evidence>
<dbReference type="InterPro" id="IPR044135">
    <property type="entry name" value="Met-tRNA-FMT_C"/>
</dbReference>
<feature type="domain" description="Formyl transferase N-terminal" evidence="3">
    <location>
        <begin position="61"/>
        <end position="106"/>
    </location>
</feature>
<dbReference type="GO" id="GO:0004479">
    <property type="term" value="F:methionyl-tRNA formyltransferase activity"/>
    <property type="evidence" value="ECO:0007669"/>
    <property type="project" value="TreeGrafter"/>
</dbReference>
<gene>
    <name evidence="5" type="ORF">P5673_011231</name>
</gene>
<reference evidence="5" key="1">
    <citation type="journal article" date="2023" name="G3 (Bethesda)">
        <title>Whole genome assembly and annotation of the endangered Caribbean coral Acropora cervicornis.</title>
        <authorList>
            <person name="Selwyn J.D."/>
            <person name="Vollmer S.V."/>
        </authorList>
    </citation>
    <scope>NUCLEOTIDE SEQUENCE</scope>
    <source>
        <strain evidence="5">K2</strain>
    </source>
</reference>
<evidence type="ECO:0000259" key="3">
    <source>
        <dbReference type="Pfam" id="PF00551"/>
    </source>
</evidence>
<dbReference type="EMBL" id="JARQWQ010000020">
    <property type="protein sequence ID" value="KAK2565275.1"/>
    <property type="molecule type" value="Genomic_DNA"/>
</dbReference>
<dbReference type="InterPro" id="IPR011034">
    <property type="entry name" value="Formyl_transferase-like_C_sf"/>
</dbReference>
<keyword evidence="2" id="KW-0648">Protein biosynthesis</keyword>
<dbReference type="InterPro" id="IPR036477">
    <property type="entry name" value="Formyl_transf_N_sf"/>
</dbReference>
<organism evidence="5 6">
    <name type="scientific">Acropora cervicornis</name>
    <name type="common">Staghorn coral</name>
    <dbReference type="NCBI Taxonomy" id="6130"/>
    <lineage>
        <taxon>Eukaryota</taxon>
        <taxon>Metazoa</taxon>
        <taxon>Cnidaria</taxon>
        <taxon>Anthozoa</taxon>
        <taxon>Hexacorallia</taxon>
        <taxon>Scleractinia</taxon>
        <taxon>Astrocoeniina</taxon>
        <taxon>Acroporidae</taxon>
        <taxon>Acropora</taxon>
    </lineage>
</organism>
<sequence>MVHFTRSLLAGKGTSSPPWRILFFGTDRFAISPLKALDSQFLDTVRDFSLNHNIPIYYWLGKEGWDADNNGAINIHPSLLPQWKGASPISHAILTGAKETGVSIIPEDTMFDDLSEQLARLGTKMLMYTLENLEALRRNPAVLHPKLRASWARRLAKDTGHIDWTRDSWLIIRRKWNALSTRVGVLTSWKGQRVKLTKMSKEFFILTPEEKLSTIPGEVKFDRDRDVILIRCEDSWVGVKELQFETKTAITARDFFNSYLQTCHVKGSSKTCFEDLANKER</sequence>
<dbReference type="Gene3D" id="3.40.50.12230">
    <property type="match status" value="2"/>
</dbReference>
<dbReference type="InterPro" id="IPR002376">
    <property type="entry name" value="Formyl_transf_N"/>
</dbReference>
<reference evidence="5" key="2">
    <citation type="journal article" date="2023" name="Science">
        <title>Genomic signatures of disease resistance in endangered staghorn corals.</title>
        <authorList>
            <person name="Vollmer S.V."/>
            <person name="Selwyn J.D."/>
            <person name="Despard B.A."/>
            <person name="Roesel C.L."/>
        </authorList>
    </citation>
    <scope>NUCLEOTIDE SEQUENCE</scope>
    <source>
        <strain evidence="5">K2</strain>
    </source>
</reference>
<evidence type="ECO:0000256" key="1">
    <source>
        <dbReference type="ARBA" id="ARBA00022679"/>
    </source>
</evidence>
<proteinExistence type="predicted"/>
<dbReference type="Proteomes" id="UP001249851">
    <property type="component" value="Unassembled WGS sequence"/>
</dbReference>
<name>A0AAD9QQ48_ACRCE</name>
<feature type="domain" description="Formyl transferase C-terminal" evidence="4">
    <location>
        <begin position="155"/>
        <end position="259"/>
    </location>
</feature>
<evidence type="ECO:0000256" key="2">
    <source>
        <dbReference type="ARBA" id="ARBA00022917"/>
    </source>
</evidence>
<evidence type="ECO:0000259" key="4">
    <source>
        <dbReference type="Pfam" id="PF02911"/>
    </source>
</evidence>
<dbReference type="SUPFAM" id="SSF50486">
    <property type="entry name" value="FMT C-terminal domain-like"/>
    <property type="match status" value="1"/>
</dbReference>
<keyword evidence="1" id="KW-0808">Transferase</keyword>
<dbReference type="PANTHER" id="PTHR11138">
    <property type="entry name" value="METHIONYL-TRNA FORMYLTRANSFERASE"/>
    <property type="match status" value="1"/>
</dbReference>
<dbReference type="CDD" id="cd08704">
    <property type="entry name" value="Met_tRNA_FMT_C"/>
    <property type="match status" value="1"/>
</dbReference>
<protein>
    <submittedName>
        <fullName evidence="5">Methionyl-tRNA formyltransferase</fullName>
    </submittedName>
</protein>
<dbReference type="AlphaFoldDB" id="A0AAD9QQ48"/>
<dbReference type="PANTHER" id="PTHR11138:SF5">
    <property type="entry name" value="METHIONYL-TRNA FORMYLTRANSFERASE, MITOCHONDRIAL"/>
    <property type="match status" value="1"/>
</dbReference>
<dbReference type="Pfam" id="PF00551">
    <property type="entry name" value="Formyl_trans_N"/>
    <property type="match status" value="1"/>
</dbReference>
<accession>A0AAD9QQ48</accession>
<dbReference type="SUPFAM" id="SSF53328">
    <property type="entry name" value="Formyltransferase"/>
    <property type="match status" value="1"/>
</dbReference>
<keyword evidence="6" id="KW-1185">Reference proteome</keyword>